<organism evidence="18 19">
    <name type="scientific">Mytilus edulis</name>
    <name type="common">Blue mussel</name>
    <dbReference type="NCBI Taxonomy" id="6550"/>
    <lineage>
        <taxon>Eukaryota</taxon>
        <taxon>Metazoa</taxon>
        <taxon>Spiralia</taxon>
        <taxon>Lophotrochozoa</taxon>
        <taxon>Mollusca</taxon>
        <taxon>Bivalvia</taxon>
        <taxon>Autobranchia</taxon>
        <taxon>Pteriomorphia</taxon>
        <taxon>Mytilida</taxon>
        <taxon>Mytiloidea</taxon>
        <taxon>Mytilidae</taxon>
        <taxon>Mytilinae</taxon>
        <taxon>Mytilus</taxon>
    </lineage>
</organism>
<dbReference type="GO" id="GO:0006508">
    <property type="term" value="P:proteolysis"/>
    <property type="evidence" value="ECO:0007669"/>
    <property type="project" value="UniProtKB-KW"/>
</dbReference>
<evidence type="ECO:0000259" key="17">
    <source>
        <dbReference type="Pfam" id="PF11838"/>
    </source>
</evidence>
<evidence type="ECO:0000256" key="10">
    <source>
        <dbReference type="ARBA" id="ARBA00022833"/>
    </source>
</evidence>
<evidence type="ECO:0000256" key="4">
    <source>
        <dbReference type="ARBA" id="ARBA00022438"/>
    </source>
</evidence>
<dbReference type="GO" id="GO:0070006">
    <property type="term" value="F:metalloaminopeptidase activity"/>
    <property type="evidence" value="ECO:0007669"/>
    <property type="project" value="TreeGrafter"/>
</dbReference>
<comment type="similarity">
    <text evidence="3">Belongs to the peptidase M1 family.</text>
</comment>
<dbReference type="AlphaFoldDB" id="A0A8S3TAC8"/>
<dbReference type="Pfam" id="PF01433">
    <property type="entry name" value="Peptidase_M1"/>
    <property type="match status" value="1"/>
</dbReference>
<keyword evidence="8" id="KW-0479">Metal-binding</keyword>
<evidence type="ECO:0000256" key="7">
    <source>
        <dbReference type="ARBA" id="ARBA00022692"/>
    </source>
</evidence>
<dbReference type="OrthoDB" id="510539at2759"/>
<dbReference type="InterPro" id="IPR014782">
    <property type="entry name" value="Peptidase_M1_dom"/>
</dbReference>
<evidence type="ECO:0000256" key="1">
    <source>
        <dbReference type="ARBA" id="ARBA00001947"/>
    </source>
</evidence>
<proteinExistence type="inferred from homology"/>
<evidence type="ECO:0000256" key="14">
    <source>
        <dbReference type="ARBA" id="ARBA00023157"/>
    </source>
</evidence>
<dbReference type="GO" id="GO:0043171">
    <property type="term" value="P:peptide catabolic process"/>
    <property type="evidence" value="ECO:0007669"/>
    <property type="project" value="TreeGrafter"/>
</dbReference>
<evidence type="ECO:0000256" key="2">
    <source>
        <dbReference type="ARBA" id="ARBA00004401"/>
    </source>
</evidence>
<comment type="subcellular location">
    <subcellularLocation>
        <location evidence="2">Cell membrane</location>
        <topology evidence="2">Single-pass type II membrane protein</topology>
    </subcellularLocation>
</comment>
<evidence type="ECO:0000313" key="19">
    <source>
        <dbReference type="Proteomes" id="UP000683360"/>
    </source>
</evidence>
<dbReference type="EMBL" id="CAJPWZ010002095">
    <property type="protein sequence ID" value="CAG2230690.1"/>
    <property type="molecule type" value="Genomic_DNA"/>
</dbReference>
<dbReference type="GO" id="GO:0042277">
    <property type="term" value="F:peptide binding"/>
    <property type="evidence" value="ECO:0007669"/>
    <property type="project" value="TreeGrafter"/>
</dbReference>
<dbReference type="Pfam" id="PF11838">
    <property type="entry name" value="ERAP1_C"/>
    <property type="match status" value="1"/>
</dbReference>
<feature type="domain" description="ERAP1-like C-terminal" evidence="17">
    <location>
        <begin position="357"/>
        <end position="619"/>
    </location>
</feature>
<dbReference type="GO" id="GO:0005615">
    <property type="term" value="C:extracellular space"/>
    <property type="evidence" value="ECO:0007669"/>
    <property type="project" value="TreeGrafter"/>
</dbReference>
<name>A0A8S3TAC8_MYTED</name>
<evidence type="ECO:0000256" key="5">
    <source>
        <dbReference type="ARBA" id="ARBA00022475"/>
    </source>
</evidence>
<dbReference type="FunFam" id="1.10.390.10:FF:000013">
    <property type="entry name" value="Aminopeptidase N"/>
    <property type="match status" value="1"/>
</dbReference>
<keyword evidence="12" id="KW-0482">Metalloprotease</keyword>
<dbReference type="Gene3D" id="1.10.390.10">
    <property type="entry name" value="Neutral Protease Domain 2"/>
    <property type="match status" value="1"/>
</dbReference>
<dbReference type="SUPFAM" id="SSF55486">
    <property type="entry name" value="Metalloproteases ('zincins'), catalytic domain"/>
    <property type="match status" value="1"/>
</dbReference>
<dbReference type="EC" id="3.4.11.2" evidence="18"/>
<evidence type="ECO:0000259" key="16">
    <source>
        <dbReference type="Pfam" id="PF01433"/>
    </source>
</evidence>
<keyword evidence="10" id="KW-0862">Zinc</keyword>
<gene>
    <name evidence="18" type="ORF">MEDL_43511</name>
</gene>
<dbReference type="InterPro" id="IPR024571">
    <property type="entry name" value="ERAP1-like_C_dom"/>
</dbReference>
<keyword evidence="5" id="KW-1003">Cell membrane</keyword>
<feature type="domain" description="Peptidase M1 membrane alanine aminopeptidase" evidence="16">
    <location>
        <begin position="109"/>
        <end position="314"/>
    </location>
</feature>
<keyword evidence="15" id="KW-0325">Glycoprotein</keyword>
<evidence type="ECO:0000256" key="11">
    <source>
        <dbReference type="ARBA" id="ARBA00022989"/>
    </source>
</evidence>
<dbReference type="GO" id="GO:0005737">
    <property type="term" value="C:cytoplasm"/>
    <property type="evidence" value="ECO:0007669"/>
    <property type="project" value="TreeGrafter"/>
</dbReference>
<keyword evidence="13" id="KW-0472">Membrane</keyword>
<protein>
    <submittedName>
        <fullName evidence="18">ANPEP</fullName>
        <ecNumber evidence="18">3.4.11.2</ecNumber>
    </submittedName>
</protein>
<dbReference type="GO" id="GO:0016285">
    <property type="term" value="F:alanyl aminopeptidase activity"/>
    <property type="evidence" value="ECO:0007669"/>
    <property type="project" value="UniProtKB-EC"/>
</dbReference>
<dbReference type="Gene3D" id="1.25.50.20">
    <property type="match status" value="1"/>
</dbReference>
<evidence type="ECO:0000256" key="15">
    <source>
        <dbReference type="ARBA" id="ARBA00023180"/>
    </source>
</evidence>
<dbReference type="Proteomes" id="UP000683360">
    <property type="component" value="Unassembled WGS sequence"/>
</dbReference>
<keyword evidence="14" id="KW-1015">Disulfide bond</keyword>
<dbReference type="InterPro" id="IPR027268">
    <property type="entry name" value="Peptidase_M4/M1_CTD_sf"/>
</dbReference>
<evidence type="ECO:0000256" key="3">
    <source>
        <dbReference type="ARBA" id="ARBA00010136"/>
    </source>
</evidence>
<comment type="cofactor">
    <cofactor evidence="1">
        <name>Zn(2+)</name>
        <dbReference type="ChEBI" id="CHEBI:29105"/>
    </cofactor>
</comment>
<keyword evidence="19" id="KW-1185">Reference proteome</keyword>
<dbReference type="PANTHER" id="PTHR11533:SF276">
    <property type="entry name" value="GLUTAMYL AMINOPEPTIDASE"/>
    <property type="match status" value="1"/>
</dbReference>
<evidence type="ECO:0000256" key="6">
    <source>
        <dbReference type="ARBA" id="ARBA00022670"/>
    </source>
</evidence>
<keyword evidence="4 18" id="KW-0031">Aminopeptidase</keyword>
<dbReference type="GO" id="GO:0005886">
    <property type="term" value="C:plasma membrane"/>
    <property type="evidence" value="ECO:0007669"/>
    <property type="project" value="UniProtKB-SubCell"/>
</dbReference>
<evidence type="ECO:0000256" key="13">
    <source>
        <dbReference type="ARBA" id="ARBA00023136"/>
    </source>
</evidence>
<keyword evidence="11" id="KW-1133">Transmembrane helix</keyword>
<reference evidence="18" key="1">
    <citation type="submission" date="2021-03" db="EMBL/GenBank/DDBJ databases">
        <authorList>
            <person name="Bekaert M."/>
        </authorList>
    </citation>
    <scope>NUCLEOTIDE SEQUENCE</scope>
</reference>
<evidence type="ECO:0000256" key="12">
    <source>
        <dbReference type="ARBA" id="ARBA00023049"/>
    </source>
</evidence>
<keyword evidence="6" id="KW-0645">Protease</keyword>
<keyword evidence="9 18" id="KW-0378">Hydrolase</keyword>
<accession>A0A8S3TAC8</accession>
<dbReference type="FunFam" id="1.25.50.20:FF:000001">
    <property type="entry name" value="Aminopeptidase"/>
    <property type="match status" value="1"/>
</dbReference>
<dbReference type="GO" id="GO:0008270">
    <property type="term" value="F:zinc ion binding"/>
    <property type="evidence" value="ECO:0007669"/>
    <property type="project" value="InterPro"/>
</dbReference>
<evidence type="ECO:0000313" key="18">
    <source>
        <dbReference type="EMBL" id="CAG2230690.1"/>
    </source>
</evidence>
<evidence type="ECO:0000256" key="8">
    <source>
        <dbReference type="ARBA" id="ARBA00022723"/>
    </source>
</evidence>
<dbReference type="InterPro" id="IPR050344">
    <property type="entry name" value="Peptidase_M1_aminopeptidases"/>
</dbReference>
<keyword evidence="7" id="KW-0812">Transmembrane</keyword>
<sequence>MISNTFVAYDYLQIVKQPNTAVIDKGENPCLKQPNMAATDKGNISRIKQPDMAAIQKGDISSIKLSNMEAIEKGDIARIKQPNMANIDKKDIPRPFLERRLVCILFTFQDIIGVPDFKGSMENWGLIIQREEAMSFTPQETAEGFKEYVTMILSRELAHVWFGNLVSQSWWDDLWLIEGFANYMAFVAMNSVVPSWLPLDDFVIKNVQRALAFDGLISSHPVHVPVSNPDELDEKFDSISFRKGGSILRMLQFILGDATFQKGLQRLIREREYGVMAHDDLWAALRTQSIIDGNSYQRYKEYEPLDVKGIMETWTLQMNYPTVFMERKGYGMRLSQSRYLLDKTATDPGQYASPFGSGDLSKKIALQTLEYLSMEDSYFPFYAALTEITYVRNMLERTDIYDDLVAFLSKTFSSPLIKLGYSNTGSGRLEILLRELVLREACRYGDQNCINFSINSFQNLMTSPGNTNPIDAEFRSIVYYTAVQYGGVTEWEYAYRGYTTSNSGSERLLFLYSCAYTRNVTILNRILTDAVRKQDGERILRYVSRNPIGNPLVWNLITSNWDVLITRFVSVNYLIADVTAKFNTEADIQSIQAFKDSQQNLGASTAAFDRAIETTRANIKWMNSNFQVIKDWLKNLP</sequence>
<comment type="caution">
    <text evidence="18">The sequence shown here is derived from an EMBL/GenBank/DDBJ whole genome shotgun (WGS) entry which is preliminary data.</text>
</comment>
<dbReference type="PANTHER" id="PTHR11533">
    <property type="entry name" value="PROTEASE M1 ZINC METALLOPROTEASE"/>
    <property type="match status" value="1"/>
</dbReference>
<evidence type="ECO:0000256" key="9">
    <source>
        <dbReference type="ARBA" id="ARBA00022801"/>
    </source>
</evidence>